<evidence type="ECO:0000259" key="4">
    <source>
        <dbReference type="PROSITE" id="PS01124"/>
    </source>
</evidence>
<keyword evidence="1" id="KW-0805">Transcription regulation</keyword>
<dbReference type="GO" id="GO:0043565">
    <property type="term" value="F:sequence-specific DNA binding"/>
    <property type="evidence" value="ECO:0007669"/>
    <property type="project" value="InterPro"/>
</dbReference>
<dbReference type="Gene3D" id="1.10.10.60">
    <property type="entry name" value="Homeodomain-like"/>
    <property type="match status" value="2"/>
</dbReference>
<dbReference type="AlphaFoldDB" id="A0A7W9HUD3"/>
<dbReference type="Proteomes" id="UP000552097">
    <property type="component" value="Unassembled WGS sequence"/>
</dbReference>
<evidence type="ECO:0000313" key="6">
    <source>
        <dbReference type="Proteomes" id="UP000552097"/>
    </source>
</evidence>
<dbReference type="InterPro" id="IPR050204">
    <property type="entry name" value="AraC_XylS_family_regulators"/>
</dbReference>
<dbReference type="InterPro" id="IPR018060">
    <property type="entry name" value="HTH_AraC"/>
</dbReference>
<evidence type="ECO:0000256" key="1">
    <source>
        <dbReference type="ARBA" id="ARBA00023015"/>
    </source>
</evidence>
<dbReference type="InterPro" id="IPR032783">
    <property type="entry name" value="AraC_lig"/>
</dbReference>
<dbReference type="PANTHER" id="PTHR46796:SF13">
    <property type="entry name" value="HTH-TYPE TRANSCRIPTIONAL ACTIVATOR RHAS"/>
    <property type="match status" value="1"/>
</dbReference>
<protein>
    <submittedName>
        <fullName evidence="5">AraC-like DNA-binding protein</fullName>
    </submittedName>
</protein>
<proteinExistence type="predicted"/>
<organism evidence="5 6">
    <name type="scientific">Saccharothrix ecbatanensis</name>
    <dbReference type="NCBI Taxonomy" id="1105145"/>
    <lineage>
        <taxon>Bacteria</taxon>
        <taxon>Bacillati</taxon>
        <taxon>Actinomycetota</taxon>
        <taxon>Actinomycetes</taxon>
        <taxon>Pseudonocardiales</taxon>
        <taxon>Pseudonocardiaceae</taxon>
        <taxon>Saccharothrix</taxon>
    </lineage>
</organism>
<keyword evidence="6" id="KW-1185">Reference proteome</keyword>
<sequence length="303" mass="33086">MDALTTLLRGVHAQRADLCRSFASPPWSLAYTATASLTLVTPVRGHTWLLTEDGASFLMRPGDFGIIRGPMRFVLADDPSTPPQIDLDGPDCEQWLVGTRTYGFGADADSMVVTGSFAVERGVSDRLLNALPRTFVVPCGDEHCPTLDVLATEIPKNQAGQDVILDRLLDLLLVYVLREWFDRPDSNTPAWYRALGDEIVGPALRAMHDEPEHAWTVAELAARAGVSRAALARRFTTLVGVPPLTYLTEWRMDVAADLLTQPDATIGSVARAVGYADGFAFSTAFKRVRGVRPSDHRVVALRA</sequence>
<dbReference type="SUPFAM" id="SSF46689">
    <property type="entry name" value="Homeodomain-like"/>
    <property type="match status" value="2"/>
</dbReference>
<evidence type="ECO:0000256" key="2">
    <source>
        <dbReference type="ARBA" id="ARBA00023125"/>
    </source>
</evidence>
<keyword evidence="2 5" id="KW-0238">DNA-binding</keyword>
<dbReference type="GO" id="GO:0003700">
    <property type="term" value="F:DNA-binding transcription factor activity"/>
    <property type="evidence" value="ECO:0007669"/>
    <property type="project" value="InterPro"/>
</dbReference>
<dbReference type="Pfam" id="PF12833">
    <property type="entry name" value="HTH_18"/>
    <property type="match status" value="1"/>
</dbReference>
<name>A0A7W9HUD3_9PSEU</name>
<dbReference type="InterPro" id="IPR009057">
    <property type="entry name" value="Homeodomain-like_sf"/>
</dbReference>
<dbReference type="RefSeq" id="WP_184928553.1">
    <property type="nucleotide sequence ID" value="NZ_JACHMO010000001.1"/>
</dbReference>
<dbReference type="EMBL" id="JACHMO010000001">
    <property type="protein sequence ID" value="MBB5808680.1"/>
    <property type="molecule type" value="Genomic_DNA"/>
</dbReference>
<comment type="caution">
    <text evidence="5">The sequence shown here is derived from an EMBL/GenBank/DDBJ whole genome shotgun (WGS) entry which is preliminary data.</text>
</comment>
<dbReference type="Pfam" id="PF12852">
    <property type="entry name" value="Cupin_6"/>
    <property type="match status" value="1"/>
</dbReference>
<dbReference type="PROSITE" id="PS01124">
    <property type="entry name" value="HTH_ARAC_FAMILY_2"/>
    <property type="match status" value="1"/>
</dbReference>
<dbReference type="PANTHER" id="PTHR46796">
    <property type="entry name" value="HTH-TYPE TRANSCRIPTIONAL ACTIVATOR RHAS-RELATED"/>
    <property type="match status" value="1"/>
</dbReference>
<dbReference type="SMART" id="SM00342">
    <property type="entry name" value="HTH_ARAC"/>
    <property type="match status" value="1"/>
</dbReference>
<feature type="domain" description="HTH araC/xylS-type" evidence="4">
    <location>
        <begin position="201"/>
        <end position="299"/>
    </location>
</feature>
<gene>
    <name evidence="5" type="ORF">F4560_008448</name>
</gene>
<evidence type="ECO:0000313" key="5">
    <source>
        <dbReference type="EMBL" id="MBB5808680.1"/>
    </source>
</evidence>
<keyword evidence="3" id="KW-0804">Transcription</keyword>
<reference evidence="5 6" key="1">
    <citation type="submission" date="2020-08" db="EMBL/GenBank/DDBJ databases">
        <title>Sequencing the genomes of 1000 actinobacteria strains.</title>
        <authorList>
            <person name="Klenk H.-P."/>
        </authorList>
    </citation>
    <scope>NUCLEOTIDE SEQUENCE [LARGE SCALE GENOMIC DNA]</scope>
    <source>
        <strain evidence="5 6">DSM 45486</strain>
    </source>
</reference>
<evidence type="ECO:0000256" key="3">
    <source>
        <dbReference type="ARBA" id="ARBA00023163"/>
    </source>
</evidence>
<accession>A0A7W9HUD3</accession>